<proteinExistence type="predicted"/>
<evidence type="ECO:0000256" key="1">
    <source>
        <dbReference type="ARBA" id="ARBA00023015"/>
    </source>
</evidence>
<reference evidence="6" key="1">
    <citation type="submission" date="2023-05" db="EMBL/GenBank/DDBJ databases">
        <title>Comparative genomics of Bacillaceae isolates and their secondary metabolite potential.</title>
        <authorList>
            <person name="Song L."/>
            <person name="Nielsen L.J."/>
            <person name="Mohite O."/>
            <person name="Xu X."/>
            <person name="Weber T."/>
            <person name="Kovacs A.T."/>
        </authorList>
    </citation>
    <scope>NUCLEOTIDE SEQUENCE</scope>
    <source>
        <strain evidence="6">LY1</strain>
    </source>
</reference>
<dbReference type="InterPro" id="IPR009057">
    <property type="entry name" value="Homeodomain-like_sf"/>
</dbReference>
<keyword evidence="2 4" id="KW-0238">DNA-binding</keyword>
<accession>A0AAX3WWJ7</accession>
<evidence type="ECO:0000256" key="3">
    <source>
        <dbReference type="ARBA" id="ARBA00023163"/>
    </source>
</evidence>
<organism evidence="6 7">
    <name type="scientific">Lysinibacillus pakistanensis</name>
    <dbReference type="NCBI Taxonomy" id="759811"/>
    <lineage>
        <taxon>Bacteria</taxon>
        <taxon>Bacillati</taxon>
        <taxon>Bacillota</taxon>
        <taxon>Bacilli</taxon>
        <taxon>Bacillales</taxon>
        <taxon>Bacillaceae</taxon>
        <taxon>Lysinibacillus</taxon>
    </lineage>
</organism>
<evidence type="ECO:0000313" key="7">
    <source>
        <dbReference type="Proteomes" id="UP001178322"/>
    </source>
</evidence>
<evidence type="ECO:0000256" key="2">
    <source>
        <dbReference type="ARBA" id="ARBA00023125"/>
    </source>
</evidence>
<evidence type="ECO:0000259" key="5">
    <source>
        <dbReference type="PROSITE" id="PS50977"/>
    </source>
</evidence>
<evidence type="ECO:0000256" key="4">
    <source>
        <dbReference type="PROSITE-ProRule" id="PRU00335"/>
    </source>
</evidence>
<dbReference type="SUPFAM" id="SSF48498">
    <property type="entry name" value="Tetracyclin repressor-like, C-terminal domain"/>
    <property type="match status" value="1"/>
</dbReference>
<dbReference type="Pfam" id="PF00440">
    <property type="entry name" value="TetR_N"/>
    <property type="match status" value="1"/>
</dbReference>
<gene>
    <name evidence="6" type="ORF">QNH24_02840</name>
</gene>
<dbReference type="PRINTS" id="PR00455">
    <property type="entry name" value="HTHTETR"/>
</dbReference>
<keyword evidence="1" id="KW-0805">Transcription regulation</keyword>
<dbReference type="InterPro" id="IPR036271">
    <property type="entry name" value="Tet_transcr_reg_TetR-rel_C_sf"/>
</dbReference>
<dbReference type="EMBL" id="CP126101">
    <property type="protein sequence ID" value="WHY52187.1"/>
    <property type="molecule type" value="Genomic_DNA"/>
</dbReference>
<dbReference type="RefSeq" id="WP_283870665.1">
    <property type="nucleotide sequence ID" value="NZ_CP126101.1"/>
</dbReference>
<dbReference type="PROSITE" id="PS50977">
    <property type="entry name" value="HTH_TETR_2"/>
    <property type="match status" value="1"/>
</dbReference>
<dbReference type="AlphaFoldDB" id="A0AAX3WWJ7"/>
<dbReference type="SUPFAM" id="SSF46689">
    <property type="entry name" value="Homeodomain-like"/>
    <property type="match status" value="1"/>
</dbReference>
<dbReference type="PROSITE" id="PS01081">
    <property type="entry name" value="HTH_TETR_1"/>
    <property type="match status" value="1"/>
</dbReference>
<feature type="domain" description="HTH tetR-type" evidence="5">
    <location>
        <begin position="9"/>
        <end position="69"/>
    </location>
</feature>
<dbReference type="InterPro" id="IPR001647">
    <property type="entry name" value="HTH_TetR"/>
</dbReference>
<keyword evidence="3" id="KW-0804">Transcription</keyword>
<dbReference type="Gene3D" id="1.10.357.10">
    <property type="entry name" value="Tetracycline Repressor, domain 2"/>
    <property type="match status" value="1"/>
</dbReference>
<feature type="DNA-binding region" description="H-T-H motif" evidence="4">
    <location>
        <begin position="32"/>
        <end position="51"/>
    </location>
</feature>
<dbReference type="PANTHER" id="PTHR47506:SF1">
    <property type="entry name" value="HTH-TYPE TRANSCRIPTIONAL REGULATOR YJDC"/>
    <property type="match status" value="1"/>
</dbReference>
<dbReference type="PANTHER" id="PTHR47506">
    <property type="entry name" value="TRANSCRIPTIONAL REGULATORY PROTEIN"/>
    <property type="match status" value="1"/>
</dbReference>
<evidence type="ECO:0000313" key="6">
    <source>
        <dbReference type="EMBL" id="WHY52187.1"/>
    </source>
</evidence>
<sequence length="192" mass="21573">MNKRREQKEVRREQILNAGLDLFIRNGYHGTTTKEIADIFGISQGLLFHYFDSKEEVYLELLERAKASMSDIHISEEELEHPLEHLNTMVTLILDSFKTYPLSAKLFMLVGQAQIASNLPEAVQQVSKDIAASKEFESLVNVGQAKGVIREGDPKALAGCFYSAIQGVAQTYVCFPDIPLPQSSWLVDILKK</sequence>
<dbReference type="GO" id="GO:0003677">
    <property type="term" value="F:DNA binding"/>
    <property type="evidence" value="ECO:0007669"/>
    <property type="project" value="UniProtKB-UniRule"/>
</dbReference>
<protein>
    <submittedName>
        <fullName evidence="6">TetR/AcrR family transcriptional regulator</fullName>
    </submittedName>
</protein>
<name>A0AAX3WWJ7_9BACI</name>
<dbReference type="Proteomes" id="UP001178322">
    <property type="component" value="Chromosome"/>
</dbReference>
<dbReference type="InterPro" id="IPR023772">
    <property type="entry name" value="DNA-bd_HTH_TetR-type_CS"/>
</dbReference>